<accession>A0A1D2MZC3</accession>
<reference evidence="1 2" key="1">
    <citation type="journal article" date="2016" name="Genome Biol. Evol.">
        <title>Gene Family Evolution Reflects Adaptation to Soil Environmental Stressors in the Genome of the Collembolan Orchesella cincta.</title>
        <authorList>
            <person name="Faddeeva-Vakhrusheva A."/>
            <person name="Derks M.F."/>
            <person name="Anvar S.Y."/>
            <person name="Agamennone V."/>
            <person name="Suring W."/>
            <person name="Smit S."/>
            <person name="van Straalen N.M."/>
            <person name="Roelofs D."/>
        </authorList>
    </citation>
    <scope>NUCLEOTIDE SEQUENCE [LARGE SCALE GENOMIC DNA]</scope>
    <source>
        <tissue evidence="1">Mixed pool</tissue>
    </source>
</reference>
<protein>
    <submittedName>
        <fullName evidence="1">Uncharacterized protein</fullName>
    </submittedName>
</protein>
<evidence type="ECO:0000313" key="2">
    <source>
        <dbReference type="Proteomes" id="UP000094527"/>
    </source>
</evidence>
<dbReference type="AlphaFoldDB" id="A0A1D2MZC3"/>
<evidence type="ECO:0000313" key="1">
    <source>
        <dbReference type="EMBL" id="ODM98338.1"/>
    </source>
</evidence>
<organism evidence="1 2">
    <name type="scientific">Orchesella cincta</name>
    <name type="common">Springtail</name>
    <name type="synonym">Podura cincta</name>
    <dbReference type="NCBI Taxonomy" id="48709"/>
    <lineage>
        <taxon>Eukaryota</taxon>
        <taxon>Metazoa</taxon>
        <taxon>Ecdysozoa</taxon>
        <taxon>Arthropoda</taxon>
        <taxon>Hexapoda</taxon>
        <taxon>Collembola</taxon>
        <taxon>Entomobryomorpha</taxon>
        <taxon>Entomobryoidea</taxon>
        <taxon>Orchesellidae</taxon>
        <taxon>Orchesellinae</taxon>
        <taxon>Orchesella</taxon>
    </lineage>
</organism>
<dbReference type="EMBL" id="LJIJ01000362">
    <property type="protein sequence ID" value="ODM98338.1"/>
    <property type="molecule type" value="Genomic_DNA"/>
</dbReference>
<keyword evidence="2" id="KW-1185">Reference proteome</keyword>
<proteinExistence type="predicted"/>
<dbReference type="Proteomes" id="UP000094527">
    <property type="component" value="Unassembled WGS sequence"/>
</dbReference>
<gene>
    <name evidence="1" type="ORF">Ocin01_08342</name>
</gene>
<sequence>MVMLNHLPLPKGTLPGWLTVNHRLAQDAEIGKSPEHCQLSRRPVFMIPVNGWLAEMKNLPTGQQKKIKDNKLHFRLKI</sequence>
<comment type="caution">
    <text evidence="1">The sequence shown here is derived from an EMBL/GenBank/DDBJ whole genome shotgun (WGS) entry which is preliminary data.</text>
</comment>
<name>A0A1D2MZC3_ORCCI</name>